<sequence>MLVVTFAIEDKDKNCNYNAQQYVNHAKLTQSPKNLTCDSLQVCTETSKPMTGNIQCHTANL</sequence>
<keyword evidence="2" id="KW-1185">Reference proteome</keyword>
<reference evidence="1 2" key="1">
    <citation type="submission" date="2015-07" db="EMBL/GenBank/DDBJ databases">
        <title>Draft genome of Enhydrobacter aerosaccus.</title>
        <authorList>
            <person name="Wang X."/>
        </authorList>
    </citation>
    <scope>NUCLEOTIDE SEQUENCE [LARGE SCALE GENOMIC DNA]</scope>
    <source>
        <strain evidence="1 2">CGMCC9176</strain>
    </source>
</reference>
<accession>A0ABR5IQ57</accession>
<dbReference type="Proteomes" id="UP000053900">
    <property type="component" value="Unassembled WGS sequence"/>
</dbReference>
<name>A0ABR5IQ57_9HYPH</name>
<gene>
    <name evidence="1" type="ORF">AFK20_03405</name>
</gene>
<evidence type="ECO:0000313" key="2">
    <source>
        <dbReference type="Proteomes" id="UP000053900"/>
    </source>
</evidence>
<proteinExistence type="predicted"/>
<comment type="caution">
    <text evidence="1">The sequence shown here is derived from an EMBL/GenBank/DDBJ whole genome shotgun (WGS) entry which is preliminary data.</text>
</comment>
<evidence type="ECO:0000313" key="1">
    <source>
        <dbReference type="EMBL" id="KND23109.1"/>
    </source>
</evidence>
<protein>
    <submittedName>
        <fullName evidence="1">Uncharacterized protein</fullName>
    </submittedName>
</protein>
<dbReference type="EMBL" id="LGSW01000001">
    <property type="protein sequence ID" value="KND23109.1"/>
    <property type="molecule type" value="Genomic_DNA"/>
</dbReference>
<organism evidence="1 2">
    <name type="scientific">Enhydrobacter aerosaccus</name>
    <dbReference type="NCBI Taxonomy" id="225324"/>
    <lineage>
        <taxon>Bacteria</taxon>
        <taxon>Pseudomonadati</taxon>
        <taxon>Pseudomonadota</taxon>
        <taxon>Alphaproteobacteria</taxon>
        <taxon>Hyphomicrobiales</taxon>
        <taxon>Enhydrobacter</taxon>
    </lineage>
</organism>